<feature type="compositionally biased region" description="Polar residues" evidence="1">
    <location>
        <begin position="36"/>
        <end position="63"/>
    </location>
</feature>
<dbReference type="Proteomes" id="UP001233999">
    <property type="component" value="Unassembled WGS sequence"/>
</dbReference>
<dbReference type="AlphaFoldDB" id="A0AAD7ZHE0"/>
<reference evidence="2" key="1">
    <citation type="journal article" date="2023" name="IScience">
        <title>Live-bearing cockroach genome reveals convergent evolutionary mechanisms linked to viviparity in insects and beyond.</title>
        <authorList>
            <person name="Fouks B."/>
            <person name="Harrison M.C."/>
            <person name="Mikhailova A.A."/>
            <person name="Marchal E."/>
            <person name="English S."/>
            <person name="Carruthers M."/>
            <person name="Jennings E.C."/>
            <person name="Chiamaka E.L."/>
            <person name="Frigard R.A."/>
            <person name="Pippel M."/>
            <person name="Attardo G.M."/>
            <person name="Benoit J.B."/>
            <person name="Bornberg-Bauer E."/>
            <person name="Tobe S.S."/>
        </authorList>
    </citation>
    <scope>NUCLEOTIDE SEQUENCE</scope>
    <source>
        <strain evidence="2">Stay&amp;Tobe</strain>
    </source>
</reference>
<sequence>DAVVQPFVKDSLYPLRISMRNSRSIPTRKDSAILESKTSGSTITSNSVREANARQNPSQNWCTQGSKMFRNVAAHFRRIFQKHLLRRAP</sequence>
<evidence type="ECO:0000313" key="2">
    <source>
        <dbReference type="EMBL" id="KAJ9579953.1"/>
    </source>
</evidence>
<feature type="region of interest" description="Disordered" evidence="1">
    <location>
        <begin position="33"/>
        <end position="63"/>
    </location>
</feature>
<accession>A0AAD7ZHE0</accession>
<comment type="caution">
    <text evidence="2">The sequence shown here is derived from an EMBL/GenBank/DDBJ whole genome shotgun (WGS) entry which is preliminary data.</text>
</comment>
<evidence type="ECO:0000313" key="3">
    <source>
        <dbReference type="Proteomes" id="UP001233999"/>
    </source>
</evidence>
<keyword evidence="3" id="KW-1185">Reference proteome</keyword>
<reference evidence="2" key="2">
    <citation type="submission" date="2023-05" db="EMBL/GenBank/DDBJ databases">
        <authorList>
            <person name="Fouks B."/>
        </authorList>
    </citation>
    <scope>NUCLEOTIDE SEQUENCE</scope>
    <source>
        <strain evidence="2">Stay&amp;Tobe</strain>
        <tissue evidence="2">Testes</tissue>
    </source>
</reference>
<gene>
    <name evidence="2" type="ORF">L9F63_004426</name>
</gene>
<name>A0AAD7ZHE0_DIPPU</name>
<dbReference type="EMBL" id="JASPKZ010008367">
    <property type="protein sequence ID" value="KAJ9579953.1"/>
    <property type="molecule type" value="Genomic_DNA"/>
</dbReference>
<organism evidence="2 3">
    <name type="scientific">Diploptera punctata</name>
    <name type="common">Pacific beetle cockroach</name>
    <dbReference type="NCBI Taxonomy" id="6984"/>
    <lineage>
        <taxon>Eukaryota</taxon>
        <taxon>Metazoa</taxon>
        <taxon>Ecdysozoa</taxon>
        <taxon>Arthropoda</taxon>
        <taxon>Hexapoda</taxon>
        <taxon>Insecta</taxon>
        <taxon>Pterygota</taxon>
        <taxon>Neoptera</taxon>
        <taxon>Polyneoptera</taxon>
        <taxon>Dictyoptera</taxon>
        <taxon>Blattodea</taxon>
        <taxon>Blaberoidea</taxon>
        <taxon>Blaberidae</taxon>
        <taxon>Diplopterinae</taxon>
        <taxon>Diploptera</taxon>
    </lineage>
</organism>
<protein>
    <submittedName>
        <fullName evidence="2">Uncharacterized protein</fullName>
    </submittedName>
</protein>
<evidence type="ECO:0000256" key="1">
    <source>
        <dbReference type="SAM" id="MobiDB-lite"/>
    </source>
</evidence>
<feature type="non-terminal residue" evidence="2">
    <location>
        <position position="1"/>
    </location>
</feature>
<proteinExistence type="predicted"/>